<dbReference type="InterPro" id="IPR039422">
    <property type="entry name" value="MarR/SlyA-like"/>
</dbReference>
<keyword evidence="3" id="KW-1185">Reference proteome</keyword>
<dbReference type="InterPro" id="IPR036388">
    <property type="entry name" value="WH-like_DNA-bd_sf"/>
</dbReference>
<dbReference type="InterPro" id="IPR036390">
    <property type="entry name" value="WH_DNA-bd_sf"/>
</dbReference>
<dbReference type="Proteomes" id="UP001501578">
    <property type="component" value="Unassembled WGS sequence"/>
</dbReference>
<dbReference type="InterPro" id="IPR000835">
    <property type="entry name" value="HTH_MarR-typ"/>
</dbReference>
<protein>
    <submittedName>
        <fullName evidence="2">MarR family transcriptional regulator</fullName>
    </submittedName>
</protein>
<dbReference type="SMART" id="SM00347">
    <property type="entry name" value="HTH_MARR"/>
    <property type="match status" value="1"/>
</dbReference>
<dbReference type="SUPFAM" id="SSF46785">
    <property type="entry name" value="Winged helix' DNA-binding domain"/>
    <property type="match status" value="1"/>
</dbReference>
<dbReference type="EMBL" id="BAAAHQ010000007">
    <property type="protein sequence ID" value="GAA0919190.1"/>
    <property type="molecule type" value="Genomic_DNA"/>
</dbReference>
<name>A0ABN1NYQ0_9ACTN</name>
<organism evidence="2 3">
    <name type="scientific">Nonomuraea longicatena</name>
    <dbReference type="NCBI Taxonomy" id="83682"/>
    <lineage>
        <taxon>Bacteria</taxon>
        <taxon>Bacillati</taxon>
        <taxon>Actinomycetota</taxon>
        <taxon>Actinomycetes</taxon>
        <taxon>Streptosporangiales</taxon>
        <taxon>Streptosporangiaceae</taxon>
        <taxon>Nonomuraea</taxon>
    </lineage>
</organism>
<dbReference type="Gene3D" id="1.10.10.10">
    <property type="entry name" value="Winged helix-like DNA-binding domain superfamily/Winged helix DNA-binding domain"/>
    <property type="match status" value="1"/>
</dbReference>
<dbReference type="PANTHER" id="PTHR33164">
    <property type="entry name" value="TRANSCRIPTIONAL REGULATOR, MARR FAMILY"/>
    <property type="match status" value="1"/>
</dbReference>
<dbReference type="PANTHER" id="PTHR33164:SF104">
    <property type="entry name" value="TRANSCRIPTIONAL REGULATORY PROTEIN"/>
    <property type="match status" value="1"/>
</dbReference>
<dbReference type="PROSITE" id="PS50995">
    <property type="entry name" value="HTH_MARR_2"/>
    <property type="match status" value="1"/>
</dbReference>
<dbReference type="PRINTS" id="PR00598">
    <property type="entry name" value="HTHMARR"/>
</dbReference>
<reference evidence="2 3" key="1">
    <citation type="journal article" date="2019" name="Int. J. Syst. Evol. Microbiol.">
        <title>The Global Catalogue of Microorganisms (GCM) 10K type strain sequencing project: providing services to taxonomists for standard genome sequencing and annotation.</title>
        <authorList>
            <consortium name="The Broad Institute Genomics Platform"/>
            <consortium name="The Broad Institute Genome Sequencing Center for Infectious Disease"/>
            <person name="Wu L."/>
            <person name="Ma J."/>
        </authorList>
    </citation>
    <scope>NUCLEOTIDE SEQUENCE [LARGE SCALE GENOMIC DNA]</scope>
    <source>
        <strain evidence="2 3">JCM 11136</strain>
    </source>
</reference>
<proteinExistence type="predicted"/>
<evidence type="ECO:0000313" key="3">
    <source>
        <dbReference type="Proteomes" id="UP001501578"/>
    </source>
</evidence>
<dbReference type="Pfam" id="PF12802">
    <property type="entry name" value="MarR_2"/>
    <property type="match status" value="1"/>
</dbReference>
<feature type="domain" description="HTH marR-type" evidence="1">
    <location>
        <begin position="8"/>
        <end position="147"/>
    </location>
</feature>
<comment type="caution">
    <text evidence="2">The sequence shown here is derived from an EMBL/GenBank/DDBJ whole genome shotgun (WGS) entry which is preliminary data.</text>
</comment>
<accession>A0ABN1NYQ0</accession>
<gene>
    <name evidence="2" type="ORF">GCM10009560_16620</name>
</gene>
<evidence type="ECO:0000313" key="2">
    <source>
        <dbReference type="EMBL" id="GAA0919190.1"/>
    </source>
</evidence>
<sequence length="150" mass="16369">MASSLIAGLELSKRLTRIGMLFERALKAELAEFGLTYAEFDVLAALSRTGPEYRMKPSELARSLMLTSGGTSNVLQRLGAAGYVERSADDGDGRSRWVRLTPEGLKVATVALEAAVRSNREVLDGVPEPAVRQAADALREVLRSVRRHTR</sequence>
<evidence type="ECO:0000259" key="1">
    <source>
        <dbReference type="PROSITE" id="PS50995"/>
    </source>
</evidence>